<comment type="caution">
    <text evidence="2">The sequence shown here is derived from an EMBL/GenBank/DDBJ whole genome shotgun (WGS) entry which is preliminary data.</text>
</comment>
<proteinExistence type="predicted"/>
<dbReference type="RefSeq" id="XP_029242349.1">
    <property type="nucleotide sequence ID" value="XM_029377794.1"/>
</dbReference>
<protein>
    <submittedName>
        <fullName evidence="2">Putative aminopeptidase, putative,metallo-peptidase, Clan MG, Family M24</fullName>
        <ecNumber evidence="2">3.4.11.-</ecNumber>
    </submittedName>
</protein>
<feature type="region of interest" description="Disordered" evidence="1">
    <location>
        <begin position="270"/>
        <end position="307"/>
    </location>
</feature>
<dbReference type="VEuPathDB" id="TriTrypDB:TRSC58_06791"/>
<dbReference type="Gene3D" id="2.130.10.10">
    <property type="entry name" value="YVTN repeat-like/Quinoprotein amine dehydrogenase"/>
    <property type="match status" value="2"/>
</dbReference>
<reference evidence="2 3" key="1">
    <citation type="journal article" date="2018" name="BMC Genomics">
        <title>Genomic comparison of Trypanosoma conorhini and Trypanosoma rangeli to Trypanosoma cruzi strains of high and low virulence.</title>
        <authorList>
            <person name="Bradwell K.R."/>
            <person name="Koparde V.N."/>
            <person name="Matveyev A.V."/>
            <person name="Serrano M.G."/>
            <person name="Alves J.M."/>
            <person name="Parikh H."/>
            <person name="Huang B."/>
            <person name="Lee V."/>
            <person name="Espinosa-Alvarez O."/>
            <person name="Ortiz P.A."/>
            <person name="Costa-Martins A.G."/>
            <person name="Teixeira M.M."/>
            <person name="Buck G.A."/>
        </authorList>
    </citation>
    <scope>NUCLEOTIDE SEQUENCE [LARGE SCALE GENOMIC DNA]</scope>
    <source>
        <strain evidence="2 3">AM80</strain>
    </source>
</reference>
<dbReference type="EC" id="3.4.11.-" evidence="2"/>
<sequence>MPPKKRSRSSPTAKAPASRESGAAHMATTTTTVNEANASPLATTAGNSCGRDSALCGPAASITTRGERDVKARGTAEQRRKIPSDLEGLVLRSTVIAPDVVGIRCMAVHPGEKELILARENGSIVLYGIESFQNVPHFELIRHTGGRTNRTITRVRYLPSKRLLFLASYLSGQLVVYCGETLSPLHVYQRTGGAVWDFCIVGAHIYTAMADGSWRQLWMDYTVTVPALTLRRIIPKVSGADRALSVCGSEYLGIAAGTDDAGNVVAWRLPHEEGKGEDDDDIAVTTASNRRRKEDTNNNPRGARPMSLSDHEALWTSRLPKGMGLCCVVGGGASGGAPVVAVGTSMGDIVLFDAQHGHVLNTFTHHKGPVSTLVGSGGVLYASGWHDSLRSYRAGADGEWFPAEVKRRTHYHEVSELLVLQQQQLILSAARDGTVMYAPADSVFTSPAMYIPVTTQKFAFAKAKNVLLQTRHGRIEGFRTDAALRHWMPLFAYKVHGKFHVQGLWCDENLQYMLFATDERAALLHVCWRDGAEDALALRRIEEVVALPVGRGVLDCCFVQHGDGSGNVGSAATAASCYILLDDTVLHVTLAKGYPVVETAMRASGAEPNGNIRPNRLLVAVDGKNSSLIVCGRRGRLTCGTAPDGTIDPSSFVWSQESTRMAVSVPALGRHTSPTCVALTGKTQYVAGIETASPSLLPRTLPHDVLFIARLPSLASGVAGAKRDAFRFLACFSRGLMYVTENSWYMLQRCTVEGAFVLKGDTRVLLLVRNLEGTLEALPMCWKVRRFGN</sequence>
<dbReference type="InterPro" id="IPR036322">
    <property type="entry name" value="WD40_repeat_dom_sf"/>
</dbReference>
<dbReference type="EMBL" id="MKGL01000013">
    <property type="protein sequence ID" value="RNF11742.1"/>
    <property type="molecule type" value="Genomic_DNA"/>
</dbReference>
<feature type="compositionally biased region" description="Basic and acidic residues" evidence="1">
    <location>
        <begin position="65"/>
        <end position="79"/>
    </location>
</feature>
<feature type="region of interest" description="Disordered" evidence="1">
    <location>
        <begin position="58"/>
        <end position="79"/>
    </location>
</feature>
<organism evidence="2 3">
    <name type="scientific">Trypanosoma rangeli</name>
    <dbReference type="NCBI Taxonomy" id="5698"/>
    <lineage>
        <taxon>Eukaryota</taxon>
        <taxon>Discoba</taxon>
        <taxon>Euglenozoa</taxon>
        <taxon>Kinetoplastea</taxon>
        <taxon>Metakinetoplastina</taxon>
        <taxon>Trypanosomatida</taxon>
        <taxon>Trypanosomatidae</taxon>
        <taxon>Trypanosoma</taxon>
        <taxon>Herpetosoma</taxon>
    </lineage>
</organism>
<dbReference type="AlphaFoldDB" id="A0A422P1X9"/>
<keyword evidence="3" id="KW-1185">Reference proteome</keyword>
<dbReference type="GO" id="GO:0003723">
    <property type="term" value="F:RNA binding"/>
    <property type="evidence" value="ECO:0007669"/>
    <property type="project" value="TreeGrafter"/>
</dbReference>
<dbReference type="GO" id="GO:0030686">
    <property type="term" value="C:90S preribosome"/>
    <property type="evidence" value="ECO:0007669"/>
    <property type="project" value="InterPro"/>
</dbReference>
<dbReference type="GO" id="GO:0032040">
    <property type="term" value="C:small-subunit processome"/>
    <property type="evidence" value="ECO:0007669"/>
    <property type="project" value="TreeGrafter"/>
</dbReference>
<evidence type="ECO:0000313" key="2">
    <source>
        <dbReference type="EMBL" id="RNF11742.1"/>
    </source>
</evidence>
<dbReference type="SUPFAM" id="SSF50978">
    <property type="entry name" value="WD40 repeat-like"/>
    <property type="match status" value="1"/>
</dbReference>
<dbReference type="GeneID" id="40324658"/>
<keyword evidence="2" id="KW-0645">Protease</keyword>
<dbReference type="GO" id="GO:0004177">
    <property type="term" value="F:aminopeptidase activity"/>
    <property type="evidence" value="ECO:0007669"/>
    <property type="project" value="UniProtKB-KW"/>
</dbReference>
<dbReference type="OMA" id="YASGWHE"/>
<dbReference type="InterPro" id="IPR015943">
    <property type="entry name" value="WD40/YVTN_repeat-like_dom_sf"/>
</dbReference>
<evidence type="ECO:0000313" key="3">
    <source>
        <dbReference type="Proteomes" id="UP000283634"/>
    </source>
</evidence>
<feature type="region of interest" description="Disordered" evidence="1">
    <location>
        <begin position="1"/>
        <end position="39"/>
    </location>
</feature>
<dbReference type="OrthoDB" id="266764at2759"/>
<gene>
    <name evidence="2" type="ORF">TraAM80_00725</name>
</gene>
<name>A0A422P1X9_TRYRA</name>
<dbReference type="InterPro" id="IPR046351">
    <property type="entry name" value="UTP4"/>
</dbReference>
<dbReference type="GO" id="GO:0034455">
    <property type="term" value="C:t-UTP complex"/>
    <property type="evidence" value="ECO:0007669"/>
    <property type="project" value="TreeGrafter"/>
</dbReference>
<dbReference type="Proteomes" id="UP000283634">
    <property type="component" value="Unassembled WGS sequence"/>
</dbReference>
<keyword evidence="2" id="KW-0031">Aminopeptidase</keyword>
<evidence type="ECO:0000256" key="1">
    <source>
        <dbReference type="SAM" id="MobiDB-lite"/>
    </source>
</evidence>
<dbReference type="GO" id="GO:0000462">
    <property type="term" value="P:maturation of SSU-rRNA from tricistronic rRNA transcript (SSU-rRNA, 5.8S rRNA, LSU-rRNA)"/>
    <property type="evidence" value="ECO:0007669"/>
    <property type="project" value="InterPro"/>
</dbReference>
<accession>A0A422P1X9</accession>
<dbReference type="PANTHER" id="PTHR44163">
    <property type="entry name" value="U3 SMALL NUCLEOLAR RNA-ASSOCIATED PROTEIN 4 HOMOLOG"/>
    <property type="match status" value="1"/>
</dbReference>
<keyword evidence="2" id="KW-0378">Hydrolase</keyword>
<dbReference type="PANTHER" id="PTHR44163:SF1">
    <property type="entry name" value="U3 SMALL NUCLEOLAR RNA-ASSOCIATED PROTEIN 4 HOMOLOG"/>
    <property type="match status" value="1"/>
</dbReference>